<dbReference type="InterPro" id="IPR001611">
    <property type="entry name" value="Leu-rich_rpt"/>
</dbReference>
<dbReference type="Pfam" id="PF13516">
    <property type="entry name" value="LRR_6"/>
    <property type="match status" value="6"/>
</dbReference>
<dbReference type="InterPro" id="IPR032675">
    <property type="entry name" value="LRR_dom_sf"/>
</dbReference>
<dbReference type="Gene3D" id="3.80.10.10">
    <property type="entry name" value="Ribonuclease Inhibitor"/>
    <property type="match status" value="2"/>
</dbReference>
<organism evidence="2 3">
    <name type="scientific">Phaedon cochleariae</name>
    <name type="common">Mustard beetle</name>
    <dbReference type="NCBI Taxonomy" id="80249"/>
    <lineage>
        <taxon>Eukaryota</taxon>
        <taxon>Metazoa</taxon>
        <taxon>Ecdysozoa</taxon>
        <taxon>Arthropoda</taxon>
        <taxon>Hexapoda</taxon>
        <taxon>Insecta</taxon>
        <taxon>Pterygota</taxon>
        <taxon>Neoptera</taxon>
        <taxon>Endopterygota</taxon>
        <taxon>Coleoptera</taxon>
        <taxon>Polyphaga</taxon>
        <taxon>Cucujiformia</taxon>
        <taxon>Chrysomeloidea</taxon>
        <taxon>Chrysomelidae</taxon>
        <taxon>Chrysomelinae</taxon>
        <taxon>Chrysomelini</taxon>
        <taxon>Phaedon</taxon>
    </lineage>
</organism>
<dbReference type="SUPFAM" id="SSF52047">
    <property type="entry name" value="RNI-like"/>
    <property type="match status" value="1"/>
</dbReference>
<accession>A0A9P0D9W5</accession>
<gene>
    <name evidence="2" type="ORF">PHAECO_LOCUS1941</name>
</gene>
<dbReference type="InterPro" id="IPR052201">
    <property type="entry name" value="LRR-containing_regulator"/>
</dbReference>
<evidence type="ECO:0000313" key="2">
    <source>
        <dbReference type="EMBL" id="CAH1117752.1"/>
    </source>
</evidence>
<dbReference type="OrthoDB" id="272549at2759"/>
<dbReference type="AlphaFoldDB" id="A0A9P0D9W5"/>
<keyword evidence="1" id="KW-0677">Repeat</keyword>
<name>A0A9P0D9W5_PHACE</name>
<dbReference type="PANTHER" id="PTHR24111:SF0">
    <property type="entry name" value="LEUCINE-RICH REPEAT-CONTAINING PROTEIN"/>
    <property type="match status" value="1"/>
</dbReference>
<proteinExistence type="predicted"/>
<dbReference type="EMBL" id="OU896716">
    <property type="protein sequence ID" value="CAH1117752.1"/>
    <property type="molecule type" value="Genomic_DNA"/>
</dbReference>
<protein>
    <submittedName>
        <fullName evidence="2">Uncharacterized protein</fullName>
    </submittedName>
</protein>
<dbReference type="SMART" id="SM00368">
    <property type="entry name" value="LRR_RI"/>
    <property type="match status" value="6"/>
</dbReference>
<keyword evidence="3" id="KW-1185">Reference proteome</keyword>
<reference evidence="2" key="2">
    <citation type="submission" date="2022-10" db="EMBL/GenBank/DDBJ databases">
        <authorList>
            <consortium name="ENA_rothamsted_submissions"/>
            <consortium name="culmorum"/>
            <person name="King R."/>
        </authorList>
    </citation>
    <scope>NUCLEOTIDE SEQUENCE</scope>
</reference>
<evidence type="ECO:0000256" key="1">
    <source>
        <dbReference type="ARBA" id="ARBA00022737"/>
    </source>
</evidence>
<sequence>MAHKFNEDFLNLFCEKNSDGTKNLRLKGNELQQRIGSRVKAKDMHCIANFLNAHREITRLDLSYNDFGDKGLMILSDEYFSRENDLLHINIMHCDIGVEGLELFSCSECLHLKSCRLNGNKIGSRGARFIAQLIDRCPSLEYIDIAETDQTLESIESILIVIEHSTIKVLDISRIIPNSYYTKYNKATLADDLSVVLKLNQTLVELHVQKFEFDGHDVELLLSGLNVNKTLLVLDLGCNAIGDLGMEILSEWLKTRPSCRALNVSSNDIHDSGARALSFGLPFSKLRFLDISNNNIGDSGLVDLLNTLKKFCRMRMLFLWGNKFGPHACHKLDRMLESKVLEQDYLDIKIYKVDEKLHAAYYPVNHYKHIYYNVMDHGCPVELKIKKNKIIDPAALPRELLNMSHYGRYPPVDESLGLKKEVQKVCKSEVEQKEVNDVEQNQFSMRRKCN</sequence>
<dbReference type="Proteomes" id="UP001153737">
    <property type="component" value="Chromosome 10"/>
</dbReference>
<reference evidence="2" key="1">
    <citation type="submission" date="2022-01" db="EMBL/GenBank/DDBJ databases">
        <authorList>
            <person name="King R."/>
        </authorList>
    </citation>
    <scope>NUCLEOTIDE SEQUENCE</scope>
</reference>
<dbReference type="PANTHER" id="PTHR24111">
    <property type="entry name" value="LEUCINE-RICH REPEAT-CONTAINING PROTEIN 34"/>
    <property type="match status" value="1"/>
</dbReference>
<dbReference type="PROSITE" id="PS51450">
    <property type="entry name" value="LRR"/>
    <property type="match status" value="1"/>
</dbReference>
<evidence type="ECO:0000313" key="3">
    <source>
        <dbReference type="Proteomes" id="UP001153737"/>
    </source>
</evidence>